<dbReference type="InterPro" id="IPR025714">
    <property type="entry name" value="Methyltranfer_dom"/>
</dbReference>
<dbReference type="Proteomes" id="UP000784294">
    <property type="component" value="Unassembled WGS sequence"/>
</dbReference>
<dbReference type="PANTHER" id="PTHR12496">
    <property type="entry name" value="CGI-41 METHYLTRANSFERASE"/>
    <property type="match status" value="1"/>
</dbReference>
<sequence>MDEILTSNLPTPRTSVLLTGLHACGGLSATLLRTFTRSANAVGLVNVACCYHLLREDCENGDNKAGLSSLKKGVRIFVIVEASHCR</sequence>
<accession>A0A448WIP7</accession>
<dbReference type="PANTHER" id="PTHR12496:SF0">
    <property type="entry name" value="METHYLTRANSFERASE DOMAIN-CONTAINING PROTEIN"/>
    <property type="match status" value="1"/>
</dbReference>
<evidence type="ECO:0000313" key="2">
    <source>
        <dbReference type="EMBL" id="VEL12734.1"/>
    </source>
</evidence>
<dbReference type="AlphaFoldDB" id="A0A448WIP7"/>
<dbReference type="InterPro" id="IPR052220">
    <property type="entry name" value="METTL25"/>
</dbReference>
<evidence type="ECO:0000259" key="1">
    <source>
        <dbReference type="Pfam" id="PF13679"/>
    </source>
</evidence>
<evidence type="ECO:0000313" key="3">
    <source>
        <dbReference type="Proteomes" id="UP000784294"/>
    </source>
</evidence>
<organism evidence="2 3">
    <name type="scientific">Protopolystoma xenopodis</name>
    <dbReference type="NCBI Taxonomy" id="117903"/>
    <lineage>
        <taxon>Eukaryota</taxon>
        <taxon>Metazoa</taxon>
        <taxon>Spiralia</taxon>
        <taxon>Lophotrochozoa</taxon>
        <taxon>Platyhelminthes</taxon>
        <taxon>Monogenea</taxon>
        <taxon>Polyopisthocotylea</taxon>
        <taxon>Polystomatidea</taxon>
        <taxon>Polystomatidae</taxon>
        <taxon>Protopolystoma</taxon>
    </lineage>
</organism>
<dbReference type="EMBL" id="CAAALY010015646">
    <property type="protein sequence ID" value="VEL12734.1"/>
    <property type="molecule type" value="Genomic_DNA"/>
</dbReference>
<gene>
    <name evidence="2" type="ORF">PXEA_LOCUS6174</name>
</gene>
<comment type="caution">
    <text evidence="2">The sequence shown here is derived from an EMBL/GenBank/DDBJ whole genome shotgun (WGS) entry which is preliminary data.</text>
</comment>
<proteinExistence type="predicted"/>
<reference evidence="2" key="1">
    <citation type="submission" date="2018-11" db="EMBL/GenBank/DDBJ databases">
        <authorList>
            <consortium name="Pathogen Informatics"/>
        </authorList>
    </citation>
    <scope>NUCLEOTIDE SEQUENCE</scope>
</reference>
<protein>
    <recommendedName>
        <fullName evidence="1">Methyltransferase domain-containing protein</fullName>
    </recommendedName>
</protein>
<keyword evidence="3" id="KW-1185">Reference proteome</keyword>
<name>A0A448WIP7_9PLAT</name>
<dbReference type="Pfam" id="PF13679">
    <property type="entry name" value="Methyltransf_32"/>
    <property type="match status" value="1"/>
</dbReference>
<feature type="domain" description="Methyltransferase" evidence="1">
    <location>
        <begin position="11"/>
        <end position="56"/>
    </location>
</feature>
<dbReference type="OrthoDB" id="5875367at2759"/>